<evidence type="ECO:0000256" key="4">
    <source>
        <dbReference type="ARBA" id="ARBA00023242"/>
    </source>
</evidence>
<dbReference type="GO" id="GO:0017056">
    <property type="term" value="F:structural constituent of nuclear pore"/>
    <property type="evidence" value="ECO:0007669"/>
    <property type="project" value="TreeGrafter"/>
</dbReference>
<protein>
    <recommendedName>
        <fullName evidence="6">Nuclear pore complex protein Nup205</fullName>
    </recommendedName>
</protein>
<dbReference type="GO" id="GO:0044611">
    <property type="term" value="C:nuclear pore inner ring"/>
    <property type="evidence" value="ECO:0007669"/>
    <property type="project" value="TreeGrafter"/>
</dbReference>
<accession>A0A1B6C3L9</accession>
<proteinExistence type="inferred from homology"/>
<dbReference type="GO" id="GO:0006999">
    <property type="term" value="P:nuclear pore organization"/>
    <property type="evidence" value="ECO:0007669"/>
    <property type="project" value="TreeGrafter"/>
</dbReference>
<gene>
    <name evidence="5" type="ORF">g.11954</name>
</gene>
<feature type="non-terminal residue" evidence="5">
    <location>
        <position position="1"/>
    </location>
</feature>
<evidence type="ECO:0000256" key="2">
    <source>
        <dbReference type="ARBA" id="ARBA00005892"/>
    </source>
</evidence>
<dbReference type="PANTHER" id="PTHR31344:SF0">
    <property type="entry name" value="NUCLEAR PORE COMPLEX PROTEIN NUP205"/>
    <property type="match status" value="1"/>
</dbReference>
<dbReference type="InterPro" id="IPR021827">
    <property type="entry name" value="Nup186/Nup192/Nup205"/>
</dbReference>
<keyword evidence="3" id="KW-0813">Transport</keyword>
<organism evidence="5">
    <name type="scientific">Clastoptera arizonana</name>
    <name type="common">Arizona spittle bug</name>
    <dbReference type="NCBI Taxonomy" id="38151"/>
    <lineage>
        <taxon>Eukaryota</taxon>
        <taxon>Metazoa</taxon>
        <taxon>Ecdysozoa</taxon>
        <taxon>Arthropoda</taxon>
        <taxon>Hexapoda</taxon>
        <taxon>Insecta</taxon>
        <taxon>Pterygota</taxon>
        <taxon>Neoptera</taxon>
        <taxon>Paraneoptera</taxon>
        <taxon>Hemiptera</taxon>
        <taxon>Auchenorrhyncha</taxon>
        <taxon>Cercopoidea</taxon>
        <taxon>Clastopteridae</taxon>
        <taxon>Clastoptera</taxon>
    </lineage>
</organism>
<comment type="subcellular location">
    <subcellularLocation>
        <location evidence="1">Nucleus</location>
    </subcellularLocation>
</comment>
<evidence type="ECO:0000256" key="3">
    <source>
        <dbReference type="ARBA" id="ARBA00022448"/>
    </source>
</evidence>
<evidence type="ECO:0008006" key="6">
    <source>
        <dbReference type="Google" id="ProtNLM"/>
    </source>
</evidence>
<dbReference type="EMBL" id="GEDC01029192">
    <property type="protein sequence ID" value="JAS08106.1"/>
    <property type="molecule type" value="Transcribed_RNA"/>
</dbReference>
<comment type="similarity">
    <text evidence="2">Belongs to the NUP186/NUP192/NUP205 family.</text>
</comment>
<sequence>FLINCVLTNHNIYKEEFYVRRIHTLFSDFIILLPLKINELRNKADEANTTITANLQQGLQPPSNVSRHFEHMLLALAKLYHVDPLNLNLELDYWCPVDSVLPSSYLSRPRQVSLFKFIRHSGDILPANLFVPYMKLLASIMSCEAGAKQGFRLLKQNHQSSVSWDHFFDSLNRYYNHLRQELPPMSDTVYRQRSYSKGITPHEIQGLQAVLNVVRTVAEYDEVSRLALCENPAWAPLSLLLGLVTCSVQISLKAELLMTLAALAQSPETAAILWHNLEASQILVTVPSTSSYQPRGIQTELEELESRNEEYPLTRAMLHLLDVLTDKPIPRLLGTANRTPGFDPYLFYILDSVLLKFNSRSYKNLQEKWEVGHGCLRLLVKFLNQYEPHPDNFNKSTNVCPPPGYRVMVQLCSKSELLRLVLKLIEEGCQLLDTYTVFSGKAVLENTTLLCLELLESALSLQQRFLTMLMASNSDLLLIGVDKLLNGINSQTGKPDHLLNITKYVTYNCWLPAHTLSAINILRFVTLNPVNHSHLVPLLTSTSSLSLFIRHGFVECLDADNDEETSEGDKSLSLVSRTKEAICKLLLQCLNHATPNISQYLFGFDLNKNIKKTVFQQPGVLGFPRTCLHSILTILNTSLQLRQSKAKLTINHRLLELGYQIVHALTSNIYTSEPTLRFLRSTGDFLQRHILGLPFKSSNQVSDLIQTSWLLKAVAVELKVTSTNYQLSQLTTLIRLLVSTNNSEDEVVDEVNITQVFSSQLSHGFSCDSVTESSQNKLIYVLLKDIPFYIEPVPQPGWEFFVPSQIEQVLNDCESHSSAGIKVIDIKRLHRILMDELLALQGSSTANQRAHILQEIQKVLTYAVQHNRQRKKASASVQYLDAWRQTVQIMFAVIPKDCLSFHLKFSLLLDLIYELLSKVLAHSVLKDISLLTSDAVLLLFVNLRNCFTLEYRRISSKREAVTETSQLAINVFTSLLRSKENMLTNIMAAILRWILSSMPSQKLRSNLYASLLNFLHLSRQQNKHVCDVEQSLNSNSYVSLLDDKKSILQPVWVSKHSSLQVLTGFGERLVTVLCHDCAGGHDICKMLALSCLNLMVELDPNWLWVSFLSARGYLKFLVNSLLDSDAQLIEVLSPMLKSLRPLYVHESKMALLCTIASTQMGAELLLEQNCMSCLSSMQVFDNHPDILPTISGQDELMEYDFAPCVSSRYLQIMSPTLSLCETILSSLGVENESAVSQVLHFILSHGDSVSQVLRSGSPFLKLSYLKELAQLSGVIARATNQKIIKKINEEYEESGFLLESTSHFHRIQKQMLFLLSRFIISESLFKEVFNTTDFEINKPENKSEIITNILQIAANILFYIRNLVSSGNLHKRISNVILQPLLLDPISLDRREITTAKEASIGLIVRQLIESVNYYHREKLTLNLLIHKYSTIPDMNPTTIKEILPGNFNNLCMLDEYKEIATKKVKHDIDNKKQEIYLSSFIIENCMFLLWTHLDYYMLRAIPNKTLGVDSSLVFGRSSQMAEITWNATVEEINVLKQGLVFAFNDTFCKNLIATTQDQKAINKGYVEALLRRIKKLIQFVPSK</sequence>
<dbReference type="PANTHER" id="PTHR31344">
    <property type="entry name" value="NUCLEAR PORE COMPLEX PROTEIN NUP205"/>
    <property type="match status" value="1"/>
</dbReference>
<evidence type="ECO:0000256" key="1">
    <source>
        <dbReference type="ARBA" id="ARBA00004123"/>
    </source>
</evidence>
<dbReference type="Pfam" id="PF11894">
    <property type="entry name" value="Nup192"/>
    <property type="match status" value="1"/>
</dbReference>
<evidence type="ECO:0000313" key="5">
    <source>
        <dbReference type="EMBL" id="JAS08106.1"/>
    </source>
</evidence>
<keyword evidence="4" id="KW-0539">Nucleus</keyword>
<reference evidence="5" key="1">
    <citation type="submission" date="2015-12" db="EMBL/GenBank/DDBJ databases">
        <title>De novo transcriptome assembly of four potential Pierce s Disease insect vectors from Arizona vineyards.</title>
        <authorList>
            <person name="Tassone E.E."/>
        </authorList>
    </citation>
    <scope>NUCLEOTIDE SEQUENCE</scope>
</reference>
<name>A0A1B6C3L9_9HEMI</name>